<comment type="caution">
    <text evidence="1">The sequence shown here is derived from an EMBL/GenBank/DDBJ whole genome shotgun (WGS) entry which is preliminary data.</text>
</comment>
<proteinExistence type="predicted"/>
<organism evidence="1 2">
    <name type="scientific">Subtercola frigoramans</name>
    <dbReference type="NCBI Taxonomy" id="120298"/>
    <lineage>
        <taxon>Bacteria</taxon>
        <taxon>Bacillati</taxon>
        <taxon>Actinomycetota</taxon>
        <taxon>Actinomycetes</taxon>
        <taxon>Micrococcales</taxon>
        <taxon>Microbacteriaceae</taxon>
        <taxon>Subtercola</taxon>
    </lineage>
</organism>
<dbReference type="Proteomes" id="UP000776164">
    <property type="component" value="Unassembled WGS sequence"/>
</dbReference>
<dbReference type="EMBL" id="JAFBBU010000001">
    <property type="protein sequence ID" value="MBM7471912.1"/>
    <property type="molecule type" value="Genomic_DNA"/>
</dbReference>
<reference evidence="1 2" key="1">
    <citation type="submission" date="2021-01" db="EMBL/GenBank/DDBJ databases">
        <title>Sequencing the genomes of 1000 actinobacteria strains.</title>
        <authorList>
            <person name="Klenk H.-P."/>
        </authorList>
    </citation>
    <scope>NUCLEOTIDE SEQUENCE [LARGE SCALE GENOMIC DNA]</scope>
    <source>
        <strain evidence="1 2">DSM 13057</strain>
    </source>
</reference>
<name>A0ABS2L491_9MICO</name>
<keyword evidence="2" id="KW-1185">Reference proteome</keyword>
<protein>
    <submittedName>
        <fullName evidence="1">Uncharacterized protein</fullName>
    </submittedName>
</protein>
<sequence>MSVQKYLVVWDYGVGGIWRAVYAESAAAITDLYPELDVVDENALPNWMTHAQYIEWRDRRPDLAESLDEDPRHLLALILEQRHVDSARVGQIRPVFTVGYDDDTSSRWTWLRANTEVQIRTLFPELKIRHGRDDEWFSEHKALGLFDAELHDIDDPDDQFLDGVRRVPALANQAPLRPVTATPRSGVSSR</sequence>
<evidence type="ECO:0000313" key="1">
    <source>
        <dbReference type="EMBL" id="MBM7471912.1"/>
    </source>
</evidence>
<evidence type="ECO:0000313" key="2">
    <source>
        <dbReference type="Proteomes" id="UP000776164"/>
    </source>
</evidence>
<accession>A0ABS2L491</accession>
<dbReference type="RefSeq" id="WP_205108252.1">
    <property type="nucleotide sequence ID" value="NZ_BAAAHT010000013.1"/>
</dbReference>
<gene>
    <name evidence="1" type="ORF">JOE66_001546</name>
</gene>